<feature type="transmembrane region" description="Helical" evidence="1">
    <location>
        <begin position="29"/>
        <end position="52"/>
    </location>
</feature>
<dbReference type="Proteomes" id="UP000236642">
    <property type="component" value="Unassembled WGS sequence"/>
</dbReference>
<proteinExistence type="predicted"/>
<keyword evidence="1" id="KW-1133">Transmembrane helix</keyword>
<dbReference type="AlphaFoldDB" id="A0A2H5Y4Q9"/>
<sequence>MRAALVLLHQILARPGIRIHQRRDIDRPRSFYLGAAISALTLFLLWPLMWAWMARRAR</sequence>
<evidence type="ECO:0000256" key="1">
    <source>
        <dbReference type="SAM" id="Phobius"/>
    </source>
</evidence>
<reference evidence="3" key="1">
    <citation type="submission" date="2017-09" db="EMBL/GenBank/DDBJ databases">
        <title>Metaegenomics of thermophilic ammonia-oxidizing enrichment culture.</title>
        <authorList>
            <person name="Kato S."/>
            <person name="Suzuki K."/>
        </authorList>
    </citation>
    <scope>NUCLEOTIDE SEQUENCE [LARGE SCALE GENOMIC DNA]</scope>
</reference>
<comment type="caution">
    <text evidence="2">The sequence shown here is derived from an EMBL/GenBank/DDBJ whole genome shotgun (WGS) entry which is preliminary data.</text>
</comment>
<gene>
    <name evidence="2" type="ORF">HRbin22_00621</name>
</gene>
<keyword evidence="1" id="KW-0812">Transmembrane</keyword>
<keyword evidence="1" id="KW-0472">Membrane</keyword>
<dbReference type="EMBL" id="BEHY01000009">
    <property type="protein sequence ID" value="GBD08382.1"/>
    <property type="molecule type" value="Genomic_DNA"/>
</dbReference>
<evidence type="ECO:0000313" key="3">
    <source>
        <dbReference type="Proteomes" id="UP000236642"/>
    </source>
</evidence>
<accession>A0A2H5Y4Q9</accession>
<organism evidence="2 3">
    <name type="scientific">Candidatus Thermoflexus japonica</name>
    <dbReference type="NCBI Taxonomy" id="2035417"/>
    <lineage>
        <taxon>Bacteria</taxon>
        <taxon>Bacillati</taxon>
        <taxon>Chloroflexota</taxon>
        <taxon>Thermoflexia</taxon>
        <taxon>Thermoflexales</taxon>
        <taxon>Thermoflexaceae</taxon>
        <taxon>Thermoflexus</taxon>
    </lineage>
</organism>
<protein>
    <submittedName>
        <fullName evidence="2">Uncharacterized protein</fullName>
    </submittedName>
</protein>
<name>A0A2H5Y4Q9_9CHLR</name>
<evidence type="ECO:0000313" key="2">
    <source>
        <dbReference type="EMBL" id="GBD08382.1"/>
    </source>
</evidence>